<dbReference type="Pfam" id="PF00136">
    <property type="entry name" value="DNA_pol_B"/>
    <property type="match status" value="1"/>
</dbReference>
<name>A0A397SUW0_9GLOM</name>
<evidence type="ECO:0000259" key="5">
    <source>
        <dbReference type="Pfam" id="PF00136"/>
    </source>
</evidence>
<protein>
    <recommendedName>
        <fullName evidence="1">DNA-directed DNA polymerase</fullName>
        <ecNumber evidence="1">2.7.7.7</ecNumber>
    </recommendedName>
</protein>
<gene>
    <name evidence="6" type="ORF">C1645_826452</name>
</gene>
<dbReference type="InterPro" id="IPR006134">
    <property type="entry name" value="DNA-dir_DNA_pol_B_multi_dom"/>
</dbReference>
<evidence type="ECO:0000256" key="3">
    <source>
        <dbReference type="ARBA" id="ARBA00022695"/>
    </source>
</evidence>
<dbReference type="EC" id="2.7.7.7" evidence="1"/>
<dbReference type="SUPFAM" id="SSF56672">
    <property type="entry name" value="DNA/RNA polymerases"/>
    <property type="match status" value="1"/>
</dbReference>
<evidence type="ECO:0000256" key="1">
    <source>
        <dbReference type="ARBA" id="ARBA00012417"/>
    </source>
</evidence>
<evidence type="ECO:0000256" key="4">
    <source>
        <dbReference type="ARBA" id="ARBA00022932"/>
    </source>
</evidence>
<evidence type="ECO:0000313" key="6">
    <source>
        <dbReference type="EMBL" id="RIA88386.1"/>
    </source>
</evidence>
<dbReference type="OrthoDB" id="2449730at2759"/>
<dbReference type="Proteomes" id="UP000265703">
    <property type="component" value="Unassembled WGS sequence"/>
</dbReference>
<evidence type="ECO:0000313" key="7">
    <source>
        <dbReference type="Proteomes" id="UP000265703"/>
    </source>
</evidence>
<dbReference type="AlphaFoldDB" id="A0A397SUW0"/>
<dbReference type="EMBL" id="QKYT01000266">
    <property type="protein sequence ID" value="RIA88386.1"/>
    <property type="molecule type" value="Genomic_DNA"/>
</dbReference>
<keyword evidence="3" id="KW-0548">Nucleotidyltransferase</keyword>
<comment type="caution">
    <text evidence="6">The sequence shown here is derived from an EMBL/GenBank/DDBJ whole genome shotgun (WGS) entry which is preliminary data.</text>
</comment>
<dbReference type="Gene3D" id="3.90.1600.10">
    <property type="entry name" value="Palm domain of DNA polymerase"/>
    <property type="match status" value="1"/>
</dbReference>
<proteinExistence type="predicted"/>
<dbReference type="InterPro" id="IPR023211">
    <property type="entry name" value="DNA_pol_palm_dom_sf"/>
</dbReference>
<keyword evidence="7" id="KW-1185">Reference proteome</keyword>
<sequence length="360" mass="41549">MKVSNLLSVNAWAAWREGILTSIISEQMETESFLNAYIFLPIKGLKNRHSVISLDFASLYPSLIMTYNLLPDKIILSQKHADSLKKSGKKLYEINFKFNDHDILTWSIEHNNIPEEKNKKEDMELVIGLIGKGLLLLEVIKQEVKIIKRGSLIGIVQSLPINIKHMIIRTPVQVLESKDKVLLLGNDWLQKVHANIDWKKEQLSIFHKGRTVTIPVAFTKNIVKQPSESEEEEEEEYIDEYEEELLLESEGYYLSSKINYLKEHEDEDNPALFLAQAESRSDEWNTSKDLHLGQTDIGRTNKSIEKLFRSLKLETNGEDLQELTSIIIKLSPSFMNNAITLKDQVKELFKQLKRVFARNN</sequence>
<accession>A0A397SUW0</accession>
<dbReference type="GO" id="GO:0003887">
    <property type="term" value="F:DNA-directed DNA polymerase activity"/>
    <property type="evidence" value="ECO:0007669"/>
    <property type="project" value="UniProtKB-KW"/>
</dbReference>
<keyword evidence="4" id="KW-0239">DNA-directed DNA polymerase</keyword>
<dbReference type="GO" id="GO:0000166">
    <property type="term" value="F:nucleotide binding"/>
    <property type="evidence" value="ECO:0007669"/>
    <property type="project" value="InterPro"/>
</dbReference>
<evidence type="ECO:0000256" key="2">
    <source>
        <dbReference type="ARBA" id="ARBA00022679"/>
    </source>
</evidence>
<dbReference type="InterPro" id="IPR021109">
    <property type="entry name" value="Peptidase_aspartic_dom_sf"/>
</dbReference>
<dbReference type="STRING" id="658196.A0A397SUW0"/>
<keyword evidence="2" id="KW-0808">Transferase</keyword>
<dbReference type="InterPro" id="IPR043502">
    <property type="entry name" value="DNA/RNA_pol_sf"/>
</dbReference>
<reference evidence="6 7" key="1">
    <citation type="submission" date="2018-06" db="EMBL/GenBank/DDBJ databases">
        <title>Comparative genomics reveals the genomic features of Rhizophagus irregularis, R. cerebriforme, R. diaphanum and Gigaspora rosea, and their symbiotic lifestyle signature.</title>
        <authorList>
            <person name="Morin E."/>
            <person name="San Clemente H."/>
            <person name="Chen E.C.H."/>
            <person name="De La Providencia I."/>
            <person name="Hainaut M."/>
            <person name="Kuo A."/>
            <person name="Kohler A."/>
            <person name="Murat C."/>
            <person name="Tang N."/>
            <person name="Roy S."/>
            <person name="Loubradou J."/>
            <person name="Henrissat B."/>
            <person name="Grigoriev I.V."/>
            <person name="Corradi N."/>
            <person name="Roux C."/>
            <person name="Martin F.M."/>
        </authorList>
    </citation>
    <scope>NUCLEOTIDE SEQUENCE [LARGE SCALE GENOMIC DNA]</scope>
    <source>
        <strain evidence="6 7">DAOM 227022</strain>
    </source>
</reference>
<organism evidence="6 7">
    <name type="scientific">Glomus cerebriforme</name>
    <dbReference type="NCBI Taxonomy" id="658196"/>
    <lineage>
        <taxon>Eukaryota</taxon>
        <taxon>Fungi</taxon>
        <taxon>Fungi incertae sedis</taxon>
        <taxon>Mucoromycota</taxon>
        <taxon>Glomeromycotina</taxon>
        <taxon>Glomeromycetes</taxon>
        <taxon>Glomerales</taxon>
        <taxon>Glomeraceae</taxon>
        <taxon>Glomus</taxon>
    </lineage>
</organism>
<feature type="domain" description="DNA-directed DNA polymerase family B multifunctional" evidence="5">
    <location>
        <begin position="19"/>
        <end position="93"/>
    </location>
</feature>
<dbReference type="Gene3D" id="2.40.70.10">
    <property type="entry name" value="Acid Proteases"/>
    <property type="match status" value="1"/>
</dbReference>
<dbReference type="GO" id="GO:0003677">
    <property type="term" value="F:DNA binding"/>
    <property type="evidence" value="ECO:0007669"/>
    <property type="project" value="InterPro"/>
</dbReference>